<reference evidence="1 2" key="1">
    <citation type="submission" date="2013-11" db="EMBL/GenBank/DDBJ databases">
        <title>Opisthorchis viverrini - life in the bile duct.</title>
        <authorList>
            <person name="Young N.D."/>
            <person name="Nagarajan N."/>
            <person name="Lin S.J."/>
            <person name="Korhonen P.K."/>
            <person name="Jex A.R."/>
            <person name="Hall R.S."/>
            <person name="Safavi-Hemami H."/>
            <person name="Kaewkong W."/>
            <person name="Bertrand D."/>
            <person name="Gao S."/>
            <person name="Seet Q."/>
            <person name="Wongkham S."/>
            <person name="Teh B.T."/>
            <person name="Wongkham C."/>
            <person name="Intapan P.M."/>
            <person name="Maleewong W."/>
            <person name="Yang X."/>
            <person name="Hu M."/>
            <person name="Wang Z."/>
            <person name="Hofmann A."/>
            <person name="Sternberg P.W."/>
            <person name="Tan P."/>
            <person name="Wang J."/>
            <person name="Gasser R.B."/>
        </authorList>
    </citation>
    <scope>NUCLEOTIDE SEQUENCE [LARGE SCALE GENOMIC DNA]</scope>
</reference>
<dbReference type="CTD" id="20319541"/>
<keyword evidence="2" id="KW-1185">Reference proteome</keyword>
<sequence length="85" mass="9489">MSTSPQMEESTGRLLADFQRENITLEKKLEKPPVMNRKNGECTGTTILCTHQSALMKLSTYREESKHQDLELGLSAAHTPVTTVV</sequence>
<organism evidence="1 2">
    <name type="scientific">Opisthorchis viverrini</name>
    <name type="common">Southeast Asian liver fluke</name>
    <dbReference type="NCBI Taxonomy" id="6198"/>
    <lineage>
        <taxon>Eukaryota</taxon>
        <taxon>Metazoa</taxon>
        <taxon>Spiralia</taxon>
        <taxon>Lophotrochozoa</taxon>
        <taxon>Platyhelminthes</taxon>
        <taxon>Trematoda</taxon>
        <taxon>Digenea</taxon>
        <taxon>Opisthorchiida</taxon>
        <taxon>Opisthorchiata</taxon>
        <taxon>Opisthorchiidae</taxon>
        <taxon>Opisthorchis</taxon>
    </lineage>
</organism>
<dbReference type="KEGG" id="ovi:T265_05359"/>
<name>A0A074ZWA2_OPIVI</name>
<dbReference type="EMBL" id="KL596718">
    <property type="protein sequence ID" value="KER27640.1"/>
    <property type="molecule type" value="Genomic_DNA"/>
</dbReference>
<evidence type="ECO:0000313" key="1">
    <source>
        <dbReference type="EMBL" id="KER27640.1"/>
    </source>
</evidence>
<proteinExistence type="predicted"/>
<evidence type="ECO:0000313" key="2">
    <source>
        <dbReference type="Proteomes" id="UP000054324"/>
    </source>
</evidence>
<protein>
    <submittedName>
        <fullName evidence="1">Uncharacterized protein</fullName>
    </submittedName>
</protein>
<dbReference type="AlphaFoldDB" id="A0A074ZWA2"/>
<accession>A0A074ZWA2</accession>
<dbReference type="GeneID" id="20319541"/>
<dbReference type="Proteomes" id="UP000054324">
    <property type="component" value="Unassembled WGS sequence"/>
</dbReference>
<gene>
    <name evidence="1" type="ORF">T265_05359</name>
</gene>
<dbReference type="RefSeq" id="XP_009168614.1">
    <property type="nucleotide sequence ID" value="XM_009170350.1"/>
</dbReference>